<name>A0A4Y2UZI7_ARAVE</name>
<dbReference type="EMBL" id="BGPR01040858">
    <property type="protein sequence ID" value="GBO17060.1"/>
    <property type="molecule type" value="Genomic_DNA"/>
</dbReference>
<evidence type="ECO:0000313" key="2">
    <source>
        <dbReference type="EMBL" id="GBO17060.1"/>
    </source>
</evidence>
<proteinExistence type="predicted"/>
<evidence type="ECO:0000313" key="3">
    <source>
        <dbReference type="Proteomes" id="UP000499080"/>
    </source>
</evidence>
<reference evidence="2 3" key="1">
    <citation type="journal article" date="2019" name="Sci. Rep.">
        <title>Orb-weaving spider Araneus ventricosus genome elucidates the spidroin gene catalogue.</title>
        <authorList>
            <person name="Kono N."/>
            <person name="Nakamura H."/>
            <person name="Ohtoshi R."/>
            <person name="Moran D.A.P."/>
            <person name="Shinohara A."/>
            <person name="Yoshida Y."/>
            <person name="Fujiwara M."/>
            <person name="Mori M."/>
            <person name="Tomita M."/>
            <person name="Arakawa K."/>
        </authorList>
    </citation>
    <scope>NUCLEOTIDE SEQUENCE [LARGE SCALE GENOMIC DNA]</scope>
</reference>
<organism evidence="2 3">
    <name type="scientific">Araneus ventricosus</name>
    <name type="common">Orbweaver spider</name>
    <name type="synonym">Epeira ventricosa</name>
    <dbReference type="NCBI Taxonomy" id="182803"/>
    <lineage>
        <taxon>Eukaryota</taxon>
        <taxon>Metazoa</taxon>
        <taxon>Ecdysozoa</taxon>
        <taxon>Arthropoda</taxon>
        <taxon>Chelicerata</taxon>
        <taxon>Arachnida</taxon>
        <taxon>Araneae</taxon>
        <taxon>Araneomorphae</taxon>
        <taxon>Entelegynae</taxon>
        <taxon>Araneoidea</taxon>
        <taxon>Araneidae</taxon>
        <taxon>Araneus</taxon>
    </lineage>
</organism>
<sequence length="67" mass="7355">MAAAAQYLEAHHRATARPLPKEVRTITGGGIQRPSTTIPTGEASSCLLIRQQIISMHSRCLPSWEEE</sequence>
<dbReference type="Proteomes" id="UP000499080">
    <property type="component" value="Unassembled WGS sequence"/>
</dbReference>
<comment type="caution">
    <text evidence="2">The sequence shown here is derived from an EMBL/GenBank/DDBJ whole genome shotgun (WGS) entry which is preliminary data.</text>
</comment>
<evidence type="ECO:0000256" key="1">
    <source>
        <dbReference type="SAM" id="MobiDB-lite"/>
    </source>
</evidence>
<feature type="region of interest" description="Disordered" evidence="1">
    <location>
        <begin position="1"/>
        <end position="40"/>
    </location>
</feature>
<accession>A0A4Y2UZI7</accession>
<feature type="non-terminal residue" evidence="2">
    <location>
        <position position="67"/>
    </location>
</feature>
<gene>
    <name evidence="2" type="ORF">AVEN_172597_1</name>
</gene>
<keyword evidence="3" id="KW-1185">Reference proteome</keyword>
<protein>
    <submittedName>
        <fullName evidence="2">Uncharacterized protein</fullName>
    </submittedName>
</protein>
<dbReference type="AlphaFoldDB" id="A0A4Y2UZI7"/>